<feature type="signal peptide" evidence="1">
    <location>
        <begin position="1"/>
        <end position="22"/>
    </location>
</feature>
<sequence>MILRSLFLTLASTLASVPQAASTSTTEVQAVLANPELKLNRILFATRAYWMRRAKQALSDLGSPCPFAAFGTVIVNHTSPEELGDLICIGVNANS</sequence>
<dbReference type="AlphaFoldDB" id="A0A2B7XHY3"/>
<reference evidence="2 3" key="1">
    <citation type="submission" date="2017-10" db="EMBL/GenBank/DDBJ databases">
        <title>Comparative genomics in systemic dimorphic fungi from Ajellomycetaceae.</title>
        <authorList>
            <person name="Munoz J.F."/>
            <person name="Mcewen J.G."/>
            <person name="Clay O.K."/>
            <person name="Cuomo C.A."/>
        </authorList>
    </citation>
    <scope>NUCLEOTIDE SEQUENCE [LARGE SCALE GENOMIC DNA]</scope>
    <source>
        <strain evidence="2 3">UAMH5409</strain>
    </source>
</reference>
<dbReference type="EMBL" id="PDNB01000102">
    <property type="protein sequence ID" value="PGH08312.1"/>
    <property type="molecule type" value="Genomic_DNA"/>
</dbReference>
<evidence type="ECO:0000313" key="3">
    <source>
        <dbReference type="Proteomes" id="UP000223968"/>
    </source>
</evidence>
<keyword evidence="1" id="KW-0732">Signal</keyword>
<proteinExistence type="predicted"/>
<feature type="chain" id="PRO_5013083800" description="CMP/dCMP-type deaminase domain-containing protein" evidence="1">
    <location>
        <begin position="23"/>
        <end position="95"/>
    </location>
</feature>
<evidence type="ECO:0000313" key="2">
    <source>
        <dbReference type="EMBL" id="PGH08312.1"/>
    </source>
</evidence>
<dbReference type="OrthoDB" id="4203212at2759"/>
<protein>
    <recommendedName>
        <fullName evidence="4">CMP/dCMP-type deaminase domain-containing protein</fullName>
    </recommendedName>
</protein>
<evidence type="ECO:0000256" key="1">
    <source>
        <dbReference type="SAM" id="SignalP"/>
    </source>
</evidence>
<comment type="caution">
    <text evidence="2">The sequence shown here is derived from an EMBL/GenBank/DDBJ whole genome shotgun (WGS) entry which is preliminary data.</text>
</comment>
<evidence type="ECO:0008006" key="4">
    <source>
        <dbReference type="Google" id="ProtNLM"/>
    </source>
</evidence>
<accession>A0A2B7XHY3</accession>
<dbReference type="Proteomes" id="UP000223968">
    <property type="component" value="Unassembled WGS sequence"/>
</dbReference>
<dbReference type="STRING" id="1447875.A0A2B7XHY3"/>
<gene>
    <name evidence="2" type="ORF">AJ79_05999</name>
</gene>
<name>A0A2B7XHY3_9EURO</name>
<keyword evidence="3" id="KW-1185">Reference proteome</keyword>
<organism evidence="2 3">
    <name type="scientific">Helicocarpus griseus UAMH5409</name>
    <dbReference type="NCBI Taxonomy" id="1447875"/>
    <lineage>
        <taxon>Eukaryota</taxon>
        <taxon>Fungi</taxon>
        <taxon>Dikarya</taxon>
        <taxon>Ascomycota</taxon>
        <taxon>Pezizomycotina</taxon>
        <taxon>Eurotiomycetes</taxon>
        <taxon>Eurotiomycetidae</taxon>
        <taxon>Onygenales</taxon>
        <taxon>Ajellomycetaceae</taxon>
        <taxon>Helicocarpus</taxon>
    </lineage>
</organism>